<dbReference type="Proteomes" id="UP001212841">
    <property type="component" value="Unassembled WGS sequence"/>
</dbReference>
<dbReference type="EMBL" id="JADGJD010000611">
    <property type="protein sequence ID" value="KAJ3049677.1"/>
    <property type="molecule type" value="Genomic_DNA"/>
</dbReference>
<dbReference type="AlphaFoldDB" id="A0AAD5SHA8"/>
<feature type="chain" id="PRO_5042293022" evidence="1">
    <location>
        <begin position="22"/>
        <end position="396"/>
    </location>
</feature>
<keyword evidence="3" id="KW-1185">Reference proteome</keyword>
<gene>
    <name evidence="2" type="ORF">HK097_009355</name>
</gene>
<evidence type="ECO:0000313" key="3">
    <source>
        <dbReference type="Proteomes" id="UP001212841"/>
    </source>
</evidence>
<name>A0AAD5SHA8_9FUNG</name>
<protein>
    <submittedName>
        <fullName evidence="2">Uncharacterized protein</fullName>
    </submittedName>
</protein>
<comment type="caution">
    <text evidence="2">The sequence shown here is derived from an EMBL/GenBank/DDBJ whole genome shotgun (WGS) entry which is preliminary data.</text>
</comment>
<accession>A0AAD5SHA8</accession>
<keyword evidence="1" id="KW-0732">Signal</keyword>
<sequence>MLLAKALLCIAALVLVQPAASIQVRNNATNGWIDRRDKHAQFMFEIQSINGSIVLAYADNTQAAKDADELALLYGGRSGIDFRKGNRHINLTNEVWISPLRGYLLLLRAPGPTQPPSAFVNAGRVNFDCNDGCCSREFSNDNAFKCTPGGRQCTGIGRSGGGKKGDWAYCSQNSECSNGCCSREFSGDNALKCTPGGRQGGGSGGGNTAGGQLRITVGRNRIWIGACEGHQIVGDLWSVCDAGGCQVDERQHNCNWVPSASITVTSGLVIKYKAEAHFNGYDGRDGVVSTLMDQVLKADSNRDSQSYWPWYSSDCVNGDWYQAWNHWVTDYAQIDTWNAQGGYADWMQVNLWGPDRKNVGCTIANALGSILASIPNPTAKATGGLLKIVALVGCSG</sequence>
<proteinExistence type="predicted"/>
<evidence type="ECO:0000313" key="2">
    <source>
        <dbReference type="EMBL" id="KAJ3049677.1"/>
    </source>
</evidence>
<reference evidence="2" key="1">
    <citation type="submission" date="2020-05" db="EMBL/GenBank/DDBJ databases">
        <title>Phylogenomic resolution of chytrid fungi.</title>
        <authorList>
            <person name="Stajich J.E."/>
            <person name="Amses K."/>
            <person name="Simmons R."/>
            <person name="Seto K."/>
            <person name="Myers J."/>
            <person name="Bonds A."/>
            <person name="Quandt C.A."/>
            <person name="Barry K."/>
            <person name="Liu P."/>
            <person name="Grigoriev I."/>
            <person name="Longcore J.E."/>
            <person name="James T.Y."/>
        </authorList>
    </citation>
    <scope>NUCLEOTIDE SEQUENCE</scope>
    <source>
        <strain evidence="2">JEL0318</strain>
    </source>
</reference>
<organism evidence="2 3">
    <name type="scientific">Rhizophlyctis rosea</name>
    <dbReference type="NCBI Taxonomy" id="64517"/>
    <lineage>
        <taxon>Eukaryota</taxon>
        <taxon>Fungi</taxon>
        <taxon>Fungi incertae sedis</taxon>
        <taxon>Chytridiomycota</taxon>
        <taxon>Chytridiomycota incertae sedis</taxon>
        <taxon>Chytridiomycetes</taxon>
        <taxon>Rhizophlyctidales</taxon>
        <taxon>Rhizophlyctidaceae</taxon>
        <taxon>Rhizophlyctis</taxon>
    </lineage>
</organism>
<evidence type="ECO:0000256" key="1">
    <source>
        <dbReference type="SAM" id="SignalP"/>
    </source>
</evidence>
<feature type="signal peptide" evidence="1">
    <location>
        <begin position="1"/>
        <end position="21"/>
    </location>
</feature>